<feature type="region of interest" description="Disordered" evidence="1">
    <location>
        <begin position="406"/>
        <end position="442"/>
    </location>
</feature>
<dbReference type="Proteomes" id="UP000215086">
    <property type="component" value="Chromosome"/>
</dbReference>
<gene>
    <name evidence="2" type="ORF">THTE_4436</name>
</gene>
<evidence type="ECO:0000313" key="2">
    <source>
        <dbReference type="EMBL" id="ASV77037.1"/>
    </source>
</evidence>
<evidence type="ECO:0000313" key="3">
    <source>
        <dbReference type="Proteomes" id="UP000215086"/>
    </source>
</evidence>
<dbReference type="InterPro" id="IPR023825">
    <property type="entry name" value="CRISPR-assoc_RAMP_BGP1436"/>
</dbReference>
<name>A0A286RMC3_9BACT</name>
<evidence type="ECO:0000256" key="1">
    <source>
        <dbReference type="SAM" id="MobiDB-lite"/>
    </source>
</evidence>
<dbReference type="RefSeq" id="WP_157732217.1">
    <property type="nucleotide sequence ID" value="NZ_CP018477.1"/>
</dbReference>
<dbReference type="KEGG" id="ttf:THTE_4436"/>
<keyword evidence="3" id="KW-1185">Reference proteome</keyword>
<dbReference type="EMBL" id="CP018477">
    <property type="protein sequence ID" value="ASV77037.1"/>
    <property type="molecule type" value="Genomic_DNA"/>
</dbReference>
<dbReference type="NCBIfam" id="TIGR03986">
    <property type="entry name" value="TIGR03986 family CRISPR-associated RAMP protein"/>
    <property type="match status" value="1"/>
</dbReference>
<dbReference type="OrthoDB" id="5362408at2"/>
<proteinExistence type="predicted"/>
<organism evidence="2 3">
    <name type="scientific">Thermogutta terrifontis</name>
    <dbReference type="NCBI Taxonomy" id="1331910"/>
    <lineage>
        <taxon>Bacteria</taxon>
        <taxon>Pseudomonadati</taxon>
        <taxon>Planctomycetota</taxon>
        <taxon>Planctomycetia</taxon>
        <taxon>Pirellulales</taxon>
        <taxon>Thermoguttaceae</taxon>
        <taxon>Thermogutta</taxon>
    </lineage>
</organism>
<accession>A0A286RMC3</accession>
<feature type="compositionally biased region" description="Polar residues" evidence="1">
    <location>
        <begin position="433"/>
        <end position="442"/>
    </location>
</feature>
<sequence>MESGHIGGKHPKHWHCAIYQPDPKRPLIPIPDELWQIYQEDRDLTRGLPTRPLTRDGDPLFYLVDGAGNLVFFGPTMMFRLPYQRSIHQLIPEPLRDPLQVDYADAIFGFVRSKDDFPATQLPPQGDKRRAYAGRVFVTDAVLEEGQTDYWLSDKPITPKILATPKPTAFQHYLTQQEPDDKNRLDHYDSPPPHETVIRGHKRYWHQGLSTDEGLTLDQMRERIEEKRAGLRELETSTQHTQLRPVKPGVRFKFRIYFENLSDRELGALCWTLHPLGNPAKTYCHHLGMGKPLGMGAVKLEATLYLTDRPKRYSSLFEDDHWHTGVTDSGQSLSDRSTLERLTQAFEQHILGTLGLNNRRHLSEIKRIGMLLKMMEWPGYPPVPNIPPFLTVQNRPNTRYMTIQPKNEYRERPVLPDPSAFDPTLQKLAEPDTGNSRGSACG</sequence>
<reference evidence="2 3" key="1">
    <citation type="journal article" name="Front. Microbiol.">
        <title>Sugar Metabolism of the First Thermophilic Planctomycete Thermogutta terrifontis: Comparative Genomic and Transcriptomic Approaches.</title>
        <authorList>
            <person name="Elcheninov A.G."/>
            <person name="Menzel P."/>
            <person name="Gudbergsdottir S.R."/>
            <person name="Slesarev A.I."/>
            <person name="Kadnikov V.V."/>
            <person name="Krogh A."/>
            <person name="Bonch-Osmolovskaya E.A."/>
            <person name="Peng X."/>
            <person name="Kublanov I.V."/>
        </authorList>
    </citation>
    <scope>NUCLEOTIDE SEQUENCE [LARGE SCALE GENOMIC DNA]</scope>
    <source>
        <strain evidence="2 3">R1</strain>
    </source>
</reference>
<protein>
    <submittedName>
        <fullName evidence="2">DUF324 domain-containing protein</fullName>
    </submittedName>
</protein>
<dbReference type="AlphaFoldDB" id="A0A286RMC3"/>